<dbReference type="AlphaFoldDB" id="A0AAF0CF89"/>
<organism evidence="1 2">
    <name type="scientific">Hyphococcus flavus</name>
    <dbReference type="NCBI Taxonomy" id="1866326"/>
    <lineage>
        <taxon>Bacteria</taxon>
        <taxon>Pseudomonadati</taxon>
        <taxon>Pseudomonadota</taxon>
        <taxon>Alphaproteobacteria</taxon>
        <taxon>Parvularculales</taxon>
        <taxon>Parvularculaceae</taxon>
        <taxon>Hyphococcus</taxon>
    </lineage>
</organism>
<evidence type="ECO:0000313" key="2">
    <source>
        <dbReference type="Proteomes" id="UP001214043"/>
    </source>
</evidence>
<dbReference type="Pfam" id="PF00574">
    <property type="entry name" value="CLP_protease"/>
    <property type="match status" value="1"/>
</dbReference>
<dbReference type="GO" id="GO:0008233">
    <property type="term" value="F:peptidase activity"/>
    <property type="evidence" value="ECO:0007669"/>
    <property type="project" value="UniProtKB-KW"/>
</dbReference>
<dbReference type="InterPro" id="IPR029045">
    <property type="entry name" value="ClpP/crotonase-like_dom_sf"/>
</dbReference>
<dbReference type="Proteomes" id="UP001214043">
    <property type="component" value="Chromosome"/>
</dbReference>
<evidence type="ECO:0000313" key="1">
    <source>
        <dbReference type="EMBL" id="WDI30628.1"/>
    </source>
</evidence>
<proteinExistence type="predicted"/>
<dbReference type="EMBL" id="CP118166">
    <property type="protein sequence ID" value="WDI30628.1"/>
    <property type="molecule type" value="Genomic_DNA"/>
</dbReference>
<accession>A0AAF0CF89</accession>
<dbReference type="GO" id="GO:0006508">
    <property type="term" value="P:proteolysis"/>
    <property type="evidence" value="ECO:0007669"/>
    <property type="project" value="UniProtKB-KW"/>
</dbReference>
<keyword evidence="2" id="KW-1185">Reference proteome</keyword>
<dbReference type="RefSeq" id="WP_274492437.1">
    <property type="nucleotide sequence ID" value="NZ_CP118166.1"/>
</dbReference>
<dbReference type="SUPFAM" id="SSF52096">
    <property type="entry name" value="ClpP/crotonase"/>
    <property type="match status" value="1"/>
</dbReference>
<name>A0AAF0CF89_9PROT</name>
<sequence>MVLEVLNDPLDDDAVIFSWTGRIDQPMAAQLWSDFNSWKGKVSKIVIELDSPGGLVSEGNKIIDIINKMKKTHAVWTYVGPDKDCLSMCVPIYLQGRMRIASASSNWLFHDTRAIDPHTGTEIVMYAHEQNQSAFEFFSRYIDRSDVNPVWRDRLNVSMEFGDVWKTGQELKDERSNIVMVLED</sequence>
<reference evidence="1" key="1">
    <citation type="submission" date="2023-02" db="EMBL/GenBank/DDBJ databases">
        <title>Genome sequence of Hyphococcus flavus.</title>
        <authorList>
            <person name="Rong J.-C."/>
            <person name="Zhao Q."/>
            <person name="Yi M."/>
            <person name="Wu J.-Y."/>
        </authorList>
    </citation>
    <scope>NUCLEOTIDE SEQUENCE</scope>
    <source>
        <strain evidence="1">MCCC 1K03223</strain>
    </source>
</reference>
<dbReference type="KEGG" id="hfl:PUV54_11745"/>
<dbReference type="Gene3D" id="3.90.226.10">
    <property type="entry name" value="2-enoyl-CoA Hydratase, Chain A, domain 1"/>
    <property type="match status" value="1"/>
</dbReference>
<gene>
    <name evidence="1" type="ORF">PUV54_11745</name>
</gene>
<protein>
    <submittedName>
        <fullName evidence="1">ATP-dependent Clp protease proteolytic subunit</fullName>
    </submittedName>
</protein>
<keyword evidence="1" id="KW-0645">Protease</keyword>
<keyword evidence="1" id="KW-0378">Hydrolase</keyword>
<dbReference type="InterPro" id="IPR023562">
    <property type="entry name" value="ClpP/TepA"/>
</dbReference>